<comment type="caution">
    <text evidence="1">The sequence shown here is derived from an EMBL/GenBank/DDBJ whole genome shotgun (WGS) entry which is preliminary data.</text>
</comment>
<protein>
    <recommendedName>
        <fullName evidence="3">Sigma-70 family RNA polymerase sigma factor</fullName>
    </recommendedName>
</protein>
<dbReference type="EMBL" id="JAAEHK010000009">
    <property type="protein sequence ID" value="NDL70521.1"/>
    <property type="molecule type" value="Genomic_DNA"/>
</dbReference>
<dbReference type="Proteomes" id="UP000480312">
    <property type="component" value="Unassembled WGS sequence"/>
</dbReference>
<evidence type="ECO:0000313" key="1">
    <source>
        <dbReference type="EMBL" id="NDL70521.1"/>
    </source>
</evidence>
<organism evidence="1 2">
    <name type="scientific">Vreelandella alkaliphila</name>
    <dbReference type="NCBI Taxonomy" id="272774"/>
    <lineage>
        <taxon>Bacteria</taxon>
        <taxon>Pseudomonadati</taxon>
        <taxon>Pseudomonadota</taxon>
        <taxon>Gammaproteobacteria</taxon>
        <taxon>Oceanospirillales</taxon>
        <taxon>Halomonadaceae</taxon>
        <taxon>Vreelandella</taxon>
    </lineage>
</organism>
<gene>
    <name evidence="1" type="ORF">GPL32_08355</name>
</gene>
<evidence type="ECO:0008006" key="3">
    <source>
        <dbReference type="Google" id="ProtNLM"/>
    </source>
</evidence>
<name>A0A7C9K630_9GAMM</name>
<proteinExistence type="predicted"/>
<sequence length="125" mass="14406">MIKEIDELLQHWADQLKRRGMRQCSPLGRLAEFGGVMPSGGPKGSRDLLGLGDMDEAAWEVQQAVNGLSDELQVLVHEHYLWNGYNDAKAARLGLAERTYYDRLHKLHIEIRAQLRNRSKRTKRR</sequence>
<reference evidence="1 2" key="1">
    <citation type="submission" date="2020-01" db="EMBL/GenBank/DDBJ databases">
        <title>Whole genome sequencing of Halomonas alkaliphila strain LS44.</title>
        <authorList>
            <person name="Kumar S."/>
            <person name="Paul D."/>
            <person name="Shouche Y."/>
            <person name="Suryavanshi M.V."/>
        </authorList>
    </citation>
    <scope>NUCLEOTIDE SEQUENCE [LARGE SCALE GENOMIC DNA]</scope>
    <source>
        <strain evidence="1 2">LS44</strain>
    </source>
</reference>
<dbReference type="RefSeq" id="WP_162218411.1">
    <property type="nucleotide sequence ID" value="NZ_JAAEHK010000009.1"/>
</dbReference>
<dbReference type="AlphaFoldDB" id="A0A7C9K630"/>
<accession>A0A7C9K630</accession>
<dbReference type="OrthoDB" id="7028331at2"/>
<evidence type="ECO:0000313" key="2">
    <source>
        <dbReference type="Proteomes" id="UP000480312"/>
    </source>
</evidence>